<dbReference type="GO" id="GO:0016020">
    <property type="term" value="C:membrane"/>
    <property type="evidence" value="ECO:0007669"/>
    <property type="project" value="UniProtKB-SubCell"/>
</dbReference>
<comment type="caution">
    <text evidence="12">Lacks conserved residue(s) required for the propagation of feature annotation.</text>
</comment>
<feature type="domain" description="EGF-like" evidence="17">
    <location>
        <begin position="302"/>
        <end position="337"/>
    </location>
</feature>
<dbReference type="PROSITE" id="PS00107">
    <property type="entry name" value="PROTEIN_KINASE_ATP"/>
    <property type="match status" value="1"/>
</dbReference>
<evidence type="ECO:0000256" key="11">
    <source>
        <dbReference type="ARBA" id="ARBA00023180"/>
    </source>
</evidence>
<keyword evidence="6" id="KW-0677">Repeat</keyword>
<dbReference type="GO" id="GO:0005524">
    <property type="term" value="F:ATP binding"/>
    <property type="evidence" value="ECO:0007669"/>
    <property type="project" value="UniProtKB-UniRule"/>
</dbReference>
<keyword evidence="4" id="KW-0808">Transferase</keyword>
<dbReference type="SMART" id="SM00220">
    <property type="entry name" value="S_TKc"/>
    <property type="match status" value="1"/>
</dbReference>
<keyword evidence="14" id="KW-0472">Membrane</keyword>
<keyword evidence="5 15" id="KW-0732">Signal</keyword>
<feature type="domain" description="Protein kinase" evidence="16">
    <location>
        <begin position="422"/>
        <end position="707"/>
    </location>
</feature>
<evidence type="ECO:0000256" key="2">
    <source>
        <dbReference type="ARBA" id="ARBA00022527"/>
    </source>
</evidence>
<dbReference type="InterPro" id="IPR018097">
    <property type="entry name" value="EGF_Ca-bd_CS"/>
</dbReference>
<evidence type="ECO:0000256" key="14">
    <source>
        <dbReference type="SAM" id="Phobius"/>
    </source>
</evidence>
<accession>A0A822Z8G8</accession>
<evidence type="ECO:0000256" key="7">
    <source>
        <dbReference type="ARBA" id="ARBA00022741"/>
    </source>
</evidence>
<dbReference type="InterPro" id="IPR000719">
    <property type="entry name" value="Prot_kinase_dom"/>
</dbReference>
<feature type="signal peptide" evidence="15">
    <location>
        <begin position="1"/>
        <end position="21"/>
    </location>
</feature>
<dbReference type="Pfam" id="PF07645">
    <property type="entry name" value="EGF_CA"/>
    <property type="match status" value="1"/>
</dbReference>
<dbReference type="AlphaFoldDB" id="A0A822Z8G8"/>
<feature type="transmembrane region" description="Helical" evidence="14">
    <location>
        <begin position="351"/>
        <end position="374"/>
    </location>
</feature>
<evidence type="ECO:0000256" key="4">
    <source>
        <dbReference type="ARBA" id="ARBA00022679"/>
    </source>
</evidence>
<evidence type="ECO:0000313" key="19">
    <source>
        <dbReference type="Proteomes" id="UP000607653"/>
    </source>
</evidence>
<dbReference type="InterPro" id="IPR000742">
    <property type="entry name" value="EGF"/>
</dbReference>
<evidence type="ECO:0000259" key="16">
    <source>
        <dbReference type="PROSITE" id="PS50011"/>
    </source>
</evidence>
<protein>
    <recommendedName>
        <fullName evidence="20">Wall-associated receptor kinase 2-like</fullName>
    </recommendedName>
</protein>
<dbReference type="CDD" id="cd14066">
    <property type="entry name" value="STKc_IRAK"/>
    <property type="match status" value="1"/>
</dbReference>
<gene>
    <name evidence="18" type="ORF">HUJ06_014088</name>
</gene>
<evidence type="ECO:0000256" key="5">
    <source>
        <dbReference type="ARBA" id="ARBA00022729"/>
    </source>
</evidence>
<feature type="binding site" evidence="13">
    <location>
        <position position="450"/>
    </location>
    <ligand>
        <name>ATP</name>
        <dbReference type="ChEBI" id="CHEBI:30616"/>
    </ligand>
</feature>
<dbReference type="FunFam" id="3.30.200.20:FF:000337">
    <property type="entry name" value="Wall-associated receptor kinase 3"/>
    <property type="match status" value="1"/>
</dbReference>
<keyword evidence="7 13" id="KW-0547">Nucleotide-binding</keyword>
<evidence type="ECO:0000313" key="18">
    <source>
        <dbReference type="EMBL" id="DAD39765.1"/>
    </source>
</evidence>
<dbReference type="InterPro" id="IPR009030">
    <property type="entry name" value="Growth_fac_rcpt_cys_sf"/>
</dbReference>
<dbReference type="CDD" id="cd00054">
    <property type="entry name" value="EGF_CA"/>
    <property type="match status" value="1"/>
</dbReference>
<dbReference type="SUPFAM" id="SSF56112">
    <property type="entry name" value="Protein kinase-like (PK-like)"/>
    <property type="match status" value="1"/>
</dbReference>
<dbReference type="SMART" id="SM00181">
    <property type="entry name" value="EGF"/>
    <property type="match status" value="2"/>
</dbReference>
<dbReference type="GO" id="GO:0004674">
    <property type="term" value="F:protein serine/threonine kinase activity"/>
    <property type="evidence" value="ECO:0007669"/>
    <property type="project" value="UniProtKB-KW"/>
</dbReference>
<dbReference type="PROSITE" id="PS00108">
    <property type="entry name" value="PROTEIN_KINASE_ST"/>
    <property type="match status" value="1"/>
</dbReference>
<evidence type="ECO:0000256" key="1">
    <source>
        <dbReference type="ARBA" id="ARBA00004479"/>
    </source>
</evidence>
<keyword evidence="9 13" id="KW-0067">ATP-binding</keyword>
<dbReference type="InterPro" id="IPR025287">
    <property type="entry name" value="WAK_GUB"/>
</dbReference>
<keyword evidence="10 12" id="KW-1015">Disulfide bond</keyword>
<evidence type="ECO:0000256" key="6">
    <source>
        <dbReference type="ARBA" id="ARBA00022737"/>
    </source>
</evidence>
<dbReference type="InterPro" id="IPR049883">
    <property type="entry name" value="NOTCH1_EGF-like"/>
</dbReference>
<keyword evidence="14" id="KW-0812">Transmembrane</keyword>
<proteinExistence type="predicted"/>
<dbReference type="Gene3D" id="3.30.200.20">
    <property type="entry name" value="Phosphorylase Kinase, domain 1"/>
    <property type="match status" value="1"/>
</dbReference>
<keyword evidence="11" id="KW-0325">Glycoprotein</keyword>
<dbReference type="GO" id="GO:0005509">
    <property type="term" value="F:calcium ion binding"/>
    <property type="evidence" value="ECO:0007669"/>
    <property type="project" value="InterPro"/>
</dbReference>
<dbReference type="Pfam" id="PF13947">
    <property type="entry name" value="GUB_WAK_bind"/>
    <property type="match status" value="1"/>
</dbReference>
<keyword evidence="14" id="KW-1133">Transmembrane helix</keyword>
<evidence type="ECO:0000256" key="8">
    <source>
        <dbReference type="ARBA" id="ARBA00022777"/>
    </source>
</evidence>
<evidence type="ECO:0000256" key="13">
    <source>
        <dbReference type="PROSITE-ProRule" id="PRU10141"/>
    </source>
</evidence>
<keyword evidence="3 12" id="KW-0245">EGF-like domain</keyword>
<dbReference type="FunFam" id="1.10.510.10:FF:000084">
    <property type="entry name" value="Wall-associated receptor kinase 2"/>
    <property type="match status" value="1"/>
</dbReference>
<feature type="disulfide bond" evidence="12">
    <location>
        <begin position="306"/>
        <end position="316"/>
    </location>
</feature>
<evidence type="ECO:0000256" key="12">
    <source>
        <dbReference type="PROSITE-ProRule" id="PRU00076"/>
    </source>
</evidence>
<dbReference type="FunFam" id="2.10.25.10:FF:000038">
    <property type="entry name" value="Fibrillin 2"/>
    <property type="match status" value="1"/>
</dbReference>
<dbReference type="InterPro" id="IPR017441">
    <property type="entry name" value="Protein_kinase_ATP_BS"/>
</dbReference>
<name>A0A822Z8G8_NELNU</name>
<sequence>MDWKIVVVSIILLLNAASTSSQSLAKPGCQEKCGDVNIPYPFGVGNNDSDCFRDSHFHLVCNTSYGHPVLLGSPRGNIPFRNISLEGQTTVHILIAMDCYNQSGRTYDGFQEIDIYLKKQFSFSSTRTKFTAIGCDTKAYMSSSLLSGDSFASGCISFCTSDETLINGSCSGIGCCQTSIPNGLHTFNVSLSSFYNHTDSLGFNPCSYAFLADQDWFNFSSSDVRDLRSRLPVRYDGATVTPVVLDWVIPDDNCTYAIKNRTSYACGENTYCSDSSNPTGGYNCHCKQGYRGNPYLPQGCQDIDECKEDNDCTHVCTNTVGSYKCSCPKGTHGDGLSGTGCIKNQSRVIEIALAGGSCVLLFLIIGVGWSCWVFQKRKLKQKFFQENGGVFLKQLLALHGDDSERKLKIFTSEELRKATNNYNESRIVGKGAYGTVYKGTLPDKRDIAIKMSKETNKIQIKEFINEIVILARLNHENVVKLLGCCLETPVPILVYEFITRGTLFHRIHGDGRQKFVFSWEHRLRIAAETAGALAYLHSVGDPPIIHGDVKSTNILLDDKFTAKVSDFGASRLVPLNQMQLSTLVQGTFGYIDPEYMQTRQLTDKSDVYSFGAVLVELLTGKKIYSDGKLEERKNMAKYFVSSMKQNRLFDILDDEVMHGGNRTQLQGVAEIAEQCLRLSGEERPTMREVVVELDYLRGRGVGKHSWVKENYDEESVQLLVESSLDSQIESSTMGIDSSKNQVILPLDGGR</sequence>
<dbReference type="PANTHER" id="PTHR27005">
    <property type="entry name" value="WALL-ASSOCIATED RECEPTOR KINASE-LIKE 21"/>
    <property type="match status" value="1"/>
</dbReference>
<evidence type="ECO:0000256" key="15">
    <source>
        <dbReference type="SAM" id="SignalP"/>
    </source>
</evidence>
<dbReference type="PROSITE" id="PS50026">
    <property type="entry name" value="EGF_3"/>
    <property type="match status" value="1"/>
</dbReference>
<evidence type="ECO:0000256" key="9">
    <source>
        <dbReference type="ARBA" id="ARBA00022840"/>
    </source>
</evidence>
<dbReference type="Pfam" id="PF00069">
    <property type="entry name" value="Pkinase"/>
    <property type="match status" value="1"/>
</dbReference>
<comment type="subcellular location">
    <subcellularLocation>
        <location evidence="1">Membrane</location>
        <topology evidence="1">Single-pass type I membrane protein</topology>
    </subcellularLocation>
</comment>
<dbReference type="InterPro" id="IPR045274">
    <property type="entry name" value="WAK-like"/>
</dbReference>
<dbReference type="PROSITE" id="PS50011">
    <property type="entry name" value="PROTEIN_KINASE_DOM"/>
    <property type="match status" value="1"/>
</dbReference>
<keyword evidence="8" id="KW-0418">Kinase</keyword>
<evidence type="ECO:0000256" key="3">
    <source>
        <dbReference type="ARBA" id="ARBA00022536"/>
    </source>
</evidence>
<feature type="chain" id="PRO_5032515481" description="Wall-associated receptor kinase 2-like" evidence="15">
    <location>
        <begin position="22"/>
        <end position="750"/>
    </location>
</feature>
<dbReference type="InterPro" id="IPR000152">
    <property type="entry name" value="EGF-type_Asp/Asn_hydroxyl_site"/>
</dbReference>
<dbReference type="InterPro" id="IPR001881">
    <property type="entry name" value="EGF-like_Ca-bd_dom"/>
</dbReference>
<dbReference type="InterPro" id="IPR008271">
    <property type="entry name" value="Ser/Thr_kinase_AS"/>
</dbReference>
<evidence type="ECO:0000259" key="17">
    <source>
        <dbReference type="PROSITE" id="PS50026"/>
    </source>
</evidence>
<dbReference type="EMBL" id="DUZY01000005">
    <property type="protein sequence ID" value="DAD39765.1"/>
    <property type="molecule type" value="Genomic_DNA"/>
</dbReference>
<evidence type="ECO:0008006" key="20">
    <source>
        <dbReference type="Google" id="ProtNLM"/>
    </source>
</evidence>
<dbReference type="GO" id="GO:0007166">
    <property type="term" value="P:cell surface receptor signaling pathway"/>
    <property type="evidence" value="ECO:0007669"/>
    <property type="project" value="InterPro"/>
</dbReference>
<evidence type="ECO:0000256" key="10">
    <source>
        <dbReference type="ARBA" id="ARBA00023157"/>
    </source>
</evidence>
<dbReference type="PROSITE" id="PS00010">
    <property type="entry name" value="ASX_HYDROXYL"/>
    <property type="match status" value="1"/>
</dbReference>
<dbReference type="SMART" id="SM00179">
    <property type="entry name" value="EGF_CA"/>
    <property type="match status" value="1"/>
</dbReference>
<dbReference type="GO" id="GO:0030247">
    <property type="term" value="F:polysaccharide binding"/>
    <property type="evidence" value="ECO:0007669"/>
    <property type="project" value="InterPro"/>
</dbReference>
<keyword evidence="2" id="KW-0723">Serine/threonine-protein kinase</keyword>
<dbReference type="InterPro" id="IPR011009">
    <property type="entry name" value="Kinase-like_dom_sf"/>
</dbReference>
<dbReference type="Gene3D" id="2.10.25.10">
    <property type="entry name" value="Laminin"/>
    <property type="match status" value="1"/>
</dbReference>
<dbReference type="PROSITE" id="PS01187">
    <property type="entry name" value="EGF_CA"/>
    <property type="match status" value="1"/>
</dbReference>
<dbReference type="Gene3D" id="1.10.510.10">
    <property type="entry name" value="Transferase(Phosphotransferase) domain 1"/>
    <property type="match status" value="1"/>
</dbReference>
<organism evidence="18 19">
    <name type="scientific">Nelumbo nucifera</name>
    <name type="common">Sacred lotus</name>
    <dbReference type="NCBI Taxonomy" id="4432"/>
    <lineage>
        <taxon>Eukaryota</taxon>
        <taxon>Viridiplantae</taxon>
        <taxon>Streptophyta</taxon>
        <taxon>Embryophyta</taxon>
        <taxon>Tracheophyta</taxon>
        <taxon>Spermatophyta</taxon>
        <taxon>Magnoliopsida</taxon>
        <taxon>Proteales</taxon>
        <taxon>Nelumbonaceae</taxon>
        <taxon>Nelumbo</taxon>
    </lineage>
</organism>
<dbReference type="Proteomes" id="UP000607653">
    <property type="component" value="Unassembled WGS sequence"/>
</dbReference>
<keyword evidence="19" id="KW-1185">Reference proteome</keyword>
<comment type="caution">
    <text evidence="18">The sequence shown here is derived from an EMBL/GenBank/DDBJ whole genome shotgun (WGS) entry which is preliminary data.</text>
</comment>
<dbReference type="PANTHER" id="PTHR27005:SF468">
    <property type="entry name" value="OS01G0310500 PROTEIN"/>
    <property type="match status" value="1"/>
</dbReference>
<reference evidence="18 19" key="1">
    <citation type="journal article" date="2020" name="Mol. Biol. Evol.">
        <title>Distinct Expression and Methylation Patterns for Genes with Different Fates following a Single Whole-Genome Duplication in Flowering Plants.</title>
        <authorList>
            <person name="Shi T."/>
            <person name="Rahmani R.S."/>
            <person name="Gugger P.F."/>
            <person name="Wang M."/>
            <person name="Li H."/>
            <person name="Zhang Y."/>
            <person name="Li Z."/>
            <person name="Wang Q."/>
            <person name="Van de Peer Y."/>
            <person name="Marchal K."/>
            <person name="Chen J."/>
        </authorList>
    </citation>
    <scope>NUCLEOTIDE SEQUENCE [LARGE SCALE GENOMIC DNA]</scope>
    <source>
        <tissue evidence="18">Leaf</tissue>
    </source>
</reference>
<dbReference type="SUPFAM" id="SSF57184">
    <property type="entry name" value="Growth factor receptor domain"/>
    <property type="match status" value="1"/>
</dbReference>